<organism evidence="2 3">
    <name type="scientific">Anas platyrhynchos</name>
    <name type="common">Mallard</name>
    <name type="synonym">Anas boschas</name>
    <dbReference type="NCBI Taxonomy" id="8839"/>
    <lineage>
        <taxon>Eukaryota</taxon>
        <taxon>Metazoa</taxon>
        <taxon>Chordata</taxon>
        <taxon>Craniata</taxon>
        <taxon>Vertebrata</taxon>
        <taxon>Euteleostomi</taxon>
        <taxon>Archelosauria</taxon>
        <taxon>Archosauria</taxon>
        <taxon>Dinosauria</taxon>
        <taxon>Saurischia</taxon>
        <taxon>Theropoda</taxon>
        <taxon>Coelurosauria</taxon>
        <taxon>Aves</taxon>
        <taxon>Neognathae</taxon>
        <taxon>Galloanserae</taxon>
        <taxon>Anseriformes</taxon>
        <taxon>Anatidae</taxon>
        <taxon>Anatinae</taxon>
        <taxon>Anas</taxon>
    </lineage>
</organism>
<evidence type="ECO:0000313" key="2">
    <source>
        <dbReference type="EMBL" id="EOA97531.1"/>
    </source>
</evidence>
<dbReference type="AlphaFoldDB" id="R0JKH2"/>
<keyword evidence="3" id="KW-1185">Reference proteome</keyword>
<sequence>MLFGSQNSRPCTGRLRPPARRAQHNPTSHSRVTRESSVWALLLKTGCSSSGVSELLTLPRQKELHGSEECFSVQKQFFHSNEAKKLTKQTFFFNIFRQTVLSECRVAGHSSAVRTAGHNAKNKPVKILACGISIKIRSLHIKCTLLLQLPGGITSSLSAVAWNKCLLPPHSWKQIVSLQLLERIQNCGTGTRKKHLNQELHLEPKQLSAQLSTFETVSDSKLQQRPAPIGVFSMWQISKKDERAVGSGRMLNYLYCAQFTESYSGKDGSLAIDRTPRLEKQLQLTLYIDAQADAAGDVTGALKAAAIFALSNPKKPELHRALARPGITLTVSAG</sequence>
<reference evidence="3" key="1">
    <citation type="journal article" date="2013" name="Nat. Genet.">
        <title>The duck genome and transcriptome provide insight into an avian influenza virus reservoir species.</title>
        <authorList>
            <person name="Huang Y."/>
            <person name="Li Y."/>
            <person name="Burt D.W."/>
            <person name="Chen H."/>
            <person name="Zhang Y."/>
            <person name="Qian W."/>
            <person name="Kim H."/>
            <person name="Gan S."/>
            <person name="Zhao Y."/>
            <person name="Li J."/>
            <person name="Yi K."/>
            <person name="Feng H."/>
            <person name="Zhu P."/>
            <person name="Li B."/>
            <person name="Liu Q."/>
            <person name="Fairley S."/>
            <person name="Magor K.E."/>
            <person name="Du Z."/>
            <person name="Hu X."/>
            <person name="Goodman L."/>
            <person name="Tafer H."/>
            <person name="Vignal A."/>
            <person name="Lee T."/>
            <person name="Kim K.W."/>
            <person name="Sheng Z."/>
            <person name="An Y."/>
            <person name="Searle S."/>
            <person name="Herrero J."/>
            <person name="Groenen M.A."/>
            <person name="Crooijmans R.P."/>
            <person name="Faraut T."/>
            <person name="Cai Q."/>
            <person name="Webster R.G."/>
            <person name="Aldridge J.R."/>
            <person name="Warren W.C."/>
            <person name="Bartschat S."/>
            <person name="Kehr S."/>
            <person name="Marz M."/>
            <person name="Stadler P.F."/>
            <person name="Smith J."/>
            <person name="Kraus R.H."/>
            <person name="Zhao Y."/>
            <person name="Ren L."/>
            <person name="Fei J."/>
            <person name="Morisson M."/>
            <person name="Kaiser P."/>
            <person name="Griffin D.K."/>
            <person name="Rao M."/>
            <person name="Pitel F."/>
            <person name="Wang J."/>
            <person name="Li N."/>
        </authorList>
    </citation>
    <scope>NUCLEOTIDE SEQUENCE [LARGE SCALE GENOMIC DNA]</scope>
</reference>
<feature type="region of interest" description="Disordered" evidence="1">
    <location>
        <begin position="1"/>
        <end position="31"/>
    </location>
</feature>
<protein>
    <submittedName>
        <fullName evidence="2">Uncharacterized protein</fullName>
    </submittedName>
</protein>
<feature type="compositionally biased region" description="Polar residues" evidence="1">
    <location>
        <begin position="1"/>
        <end position="10"/>
    </location>
</feature>
<evidence type="ECO:0000256" key="1">
    <source>
        <dbReference type="SAM" id="MobiDB-lite"/>
    </source>
</evidence>
<gene>
    <name evidence="2" type="ORF">Anapl_16184</name>
</gene>
<proteinExistence type="predicted"/>
<dbReference type="Proteomes" id="UP000296049">
    <property type="component" value="Unassembled WGS sequence"/>
</dbReference>
<accession>R0JKH2</accession>
<evidence type="ECO:0000313" key="3">
    <source>
        <dbReference type="Proteomes" id="UP000296049"/>
    </source>
</evidence>
<name>R0JKH2_ANAPL</name>
<dbReference type="EMBL" id="KB743655">
    <property type="protein sequence ID" value="EOA97531.1"/>
    <property type="molecule type" value="Genomic_DNA"/>
</dbReference>